<comment type="caution">
    <text evidence="1">The sequence shown here is derived from an EMBL/GenBank/DDBJ whole genome shotgun (WGS) entry which is preliminary data.</text>
</comment>
<gene>
    <name evidence="1" type="ORF">AFL42_03590</name>
</gene>
<dbReference type="InterPro" id="IPR020108">
    <property type="entry name" value="Spore_coat_CotD"/>
</dbReference>
<evidence type="ECO:0000313" key="1">
    <source>
        <dbReference type="EMBL" id="KPH77463.1"/>
    </source>
</evidence>
<dbReference type="RefSeq" id="WP_060667871.1">
    <property type="nucleotide sequence ID" value="NZ_JARTGE010000095.1"/>
</dbReference>
<dbReference type="Pfam" id="PF11122">
    <property type="entry name" value="Spore-coat_CotD"/>
    <property type="match status" value="1"/>
</dbReference>
<name>A0ABR5MM28_9BACI</name>
<accession>A0ABR5MM28</accession>
<keyword evidence="2" id="KW-1185">Reference proteome</keyword>
<organism evidence="1 2">
    <name type="scientific">Oceanobacillus caeni</name>
    <dbReference type="NCBI Taxonomy" id="405946"/>
    <lineage>
        <taxon>Bacteria</taxon>
        <taxon>Bacillati</taxon>
        <taxon>Bacillota</taxon>
        <taxon>Bacilli</taxon>
        <taxon>Bacillales</taxon>
        <taxon>Bacillaceae</taxon>
        <taxon>Oceanobacillus</taxon>
    </lineage>
</organism>
<dbReference type="EMBL" id="LGTK01000007">
    <property type="protein sequence ID" value="KPH77463.1"/>
    <property type="molecule type" value="Genomic_DNA"/>
</dbReference>
<proteinExistence type="predicted"/>
<protein>
    <recommendedName>
        <fullName evidence="3">Spore coat protein</fullName>
    </recommendedName>
</protein>
<reference evidence="1 2" key="1">
    <citation type="submission" date="2015-07" db="EMBL/GenBank/DDBJ databases">
        <title>High-quality draft genome sequence of Oceanobacillus caeni HM6, a bacillus isolated from a human feces.</title>
        <authorList>
            <person name="Kumar J."/>
            <person name="Verma M.K."/>
            <person name="Pandey R."/>
            <person name="Bhambi M."/>
            <person name="Chauhan N."/>
        </authorList>
    </citation>
    <scope>NUCLEOTIDE SEQUENCE [LARGE SCALE GENOMIC DNA]</scope>
    <source>
        <strain evidence="1 2">HM6</strain>
    </source>
</reference>
<sequence length="155" mass="15975">MRRHHGPHCGCPICVYPTKVNNVHTCSESCVKHIHPSHTNVINHHTVKNIHEFPHSTSFHNVTNSVDIEGPSYEVPGPGPGVMGASTGPGFGPGPGVMGASTGPGFGPAPGVMGAPTGPGFGPGPGVMGAFDPGYGHGKYHGHGKHHPHHCGCKR</sequence>
<evidence type="ECO:0000313" key="2">
    <source>
        <dbReference type="Proteomes" id="UP000037854"/>
    </source>
</evidence>
<evidence type="ECO:0008006" key="3">
    <source>
        <dbReference type="Google" id="ProtNLM"/>
    </source>
</evidence>
<dbReference type="Proteomes" id="UP000037854">
    <property type="component" value="Unassembled WGS sequence"/>
</dbReference>